<keyword evidence="2" id="KW-1185">Reference proteome</keyword>
<gene>
    <name evidence="1" type="ORF">MRB53_009257</name>
</gene>
<sequence length="107" mass="11828">MTLGLEQSPPNKDYWWPQSINKAQANTGLQPMKKVQSPALWTISYLGPQSLCLPFPKPSVLFSPLPFGDDTERESSLTASRNLGLSRSISSQFPDKSFLTPIFVSAI</sequence>
<protein>
    <submittedName>
        <fullName evidence="1">Uncharacterized protein</fullName>
    </submittedName>
</protein>
<comment type="caution">
    <text evidence="1">The sequence shown here is derived from an EMBL/GenBank/DDBJ whole genome shotgun (WGS) entry which is preliminary data.</text>
</comment>
<reference evidence="1 2" key="1">
    <citation type="journal article" date="2022" name="Hortic Res">
        <title>A haplotype resolved chromosomal level avocado genome allows analysis of novel avocado genes.</title>
        <authorList>
            <person name="Nath O."/>
            <person name="Fletcher S.J."/>
            <person name="Hayward A."/>
            <person name="Shaw L.M."/>
            <person name="Masouleh A.K."/>
            <person name="Furtado A."/>
            <person name="Henry R.J."/>
            <person name="Mitter N."/>
        </authorList>
    </citation>
    <scope>NUCLEOTIDE SEQUENCE [LARGE SCALE GENOMIC DNA]</scope>
    <source>
        <strain evidence="2">cv. Hass</strain>
    </source>
</reference>
<dbReference type="Proteomes" id="UP001234297">
    <property type="component" value="Chromosome 3"/>
</dbReference>
<proteinExistence type="predicted"/>
<evidence type="ECO:0000313" key="2">
    <source>
        <dbReference type="Proteomes" id="UP001234297"/>
    </source>
</evidence>
<name>A0ACC2LNN4_PERAE</name>
<organism evidence="1 2">
    <name type="scientific">Persea americana</name>
    <name type="common">Avocado</name>
    <dbReference type="NCBI Taxonomy" id="3435"/>
    <lineage>
        <taxon>Eukaryota</taxon>
        <taxon>Viridiplantae</taxon>
        <taxon>Streptophyta</taxon>
        <taxon>Embryophyta</taxon>
        <taxon>Tracheophyta</taxon>
        <taxon>Spermatophyta</taxon>
        <taxon>Magnoliopsida</taxon>
        <taxon>Magnoliidae</taxon>
        <taxon>Laurales</taxon>
        <taxon>Lauraceae</taxon>
        <taxon>Persea</taxon>
    </lineage>
</organism>
<dbReference type="EMBL" id="CM056811">
    <property type="protein sequence ID" value="KAJ8634990.1"/>
    <property type="molecule type" value="Genomic_DNA"/>
</dbReference>
<accession>A0ACC2LNN4</accession>
<evidence type="ECO:0000313" key="1">
    <source>
        <dbReference type="EMBL" id="KAJ8634990.1"/>
    </source>
</evidence>